<evidence type="ECO:0000313" key="1">
    <source>
        <dbReference type="EMBL" id="GBM09756.1"/>
    </source>
</evidence>
<organism evidence="1 2">
    <name type="scientific">Araneus ventricosus</name>
    <name type="common">Orbweaver spider</name>
    <name type="synonym">Epeira ventricosa</name>
    <dbReference type="NCBI Taxonomy" id="182803"/>
    <lineage>
        <taxon>Eukaryota</taxon>
        <taxon>Metazoa</taxon>
        <taxon>Ecdysozoa</taxon>
        <taxon>Arthropoda</taxon>
        <taxon>Chelicerata</taxon>
        <taxon>Arachnida</taxon>
        <taxon>Araneae</taxon>
        <taxon>Araneomorphae</taxon>
        <taxon>Entelegynae</taxon>
        <taxon>Araneoidea</taxon>
        <taxon>Araneidae</taxon>
        <taxon>Araneus</taxon>
    </lineage>
</organism>
<dbReference type="InterPro" id="IPR036397">
    <property type="entry name" value="RNaseH_sf"/>
</dbReference>
<evidence type="ECO:0008006" key="3">
    <source>
        <dbReference type="Google" id="ProtNLM"/>
    </source>
</evidence>
<sequence length="114" mass="12498">MPSNSELRVIDSKMFTIEPSNMSSGNAVRVCSVLLVVVLLTAELVSAAPYNDYDSDNAGPHRSNFIGLSSTIIIPAQSLDLDPIENIWNVLRRRVMCLNSPPMILPTLKATLQE</sequence>
<proteinExistence type="predicted"/>
<dbReference type="OrthoDB" id="4843387at2759"/>
<accession>A0A4Y2D0X3</accession>
<dbReference type="Proteomes" id="UP000499080">
    <property type="component" value="Unassembled WGS sequence"/>
</dbReference>
<comment type="caution">
    <text evidence="1">The sequence shown here is derived from an EMBL/GenBank/DDBJ whole genome shotgun (WGS) entry which is preliminary data.</text>
</comment>
<reference evidence="1 2" key="1">
    <citation type="journal article" date="2019" name="Sci. Rep.">
        <title>Orb-weaving spider Araneus ventricosus genome elucidates the spidroin gene catalogue.</title>
        <authorList>
            <person name="Kono N."/>
            <person name="Nakamura H."/>
            <person name="Ohtoshi R."/>
            <person name="Moran D.A.P."/>
            <person name="Shinohara A."/>
            <person name="Yoshida Y."/>
            <person name="Fujiwara M."/>
            <person name="Mori M."/>
            <person name="Tomita M."/>
            <person name="Arakawa K."/>
        </authorList>
    </citation>
    <scope>NUCLEOTIDE SEQUENCE [LARGE SCALE GENOMIC DNA]</scope>
</reference>
<dbReference type="AlphaFoldDB" id="A0A4Y2D0X3"/>
<dbReference type="Gene3D" id="3.30.420.10">
    <property type="entry name" value="Ribonuclease H-like superfamily/Ribonuclease H"/>
    <property type="match status" value="1"/>
</dbReference>
<name>A0A4Y2D0X3_ARAVE</name>
<protein>
    <recommendedName>
        <fullName evidence="3">Tc1-like transposase DDE domain-containing protein</fullName>
    </recommendedName>
</protein>
<dbReference type="EMBL" id="BGPR01000275">
    <property type="protein sequence ID" value="GBM09756.1"/>
    <property type="molecule type" value="Genomic_DNA"/>
</dbReference>
<keyword evidence="2" id="KW-1185">Reference proteome</keyword>
<dbReference type="GO" id="GO:0003676">
    <property type="term" value="F:nucleic acid binding"/>
    <property type="evidence" value="ECO:0007669"/>
    <property type="project" value="InterPro"/>
</dbReference>
<gene>
    <name evidence="1" type="ORF">AVEN_101802_1</name>
</gene>
<evidence type="ECO:0000313" key="2">
    <source>
        <dbReference type="Proteomes" id="UP000499080"/>
    </source>
</evidence>